<dbReference type="Proteomes" id="UP000442535">
    <property type="component" value="Unassembled WGS sequence"/>
</dbReference>
<protein>
    <submittedName>
        <fullName evidence="2">Helix-turn-helix transcriptional regulator</fullName>
    </submittedName>
</protein>
<dbReference type="AlphaFoldDB" id="A0A7K0K1W8"/>
<dbReference type="Pfam" id="PF13412">
    <property type="entry name" value="HTH_24"/>
    <property type="match status" value="1"/>
</dbReference>
<proteinExistence type="predicted"/>
<organism evidence="2 3">
    <name type="scientific">Mobiluncus porci</name>
    <dbReference type="NCBI Taxonomy" id="2652278"/>
    <lineage>
        <taxon>Bacteria</taxon>
        <taxon>Bacillati</taxon>
        <taxon>Actinomycetota</taxon>
        <taxon>Actinomycetes</taxon>
        <taxon>Actinomycetales</taxon>
        <taxon>Actinomycetaceae</taxon>
        <taxon>Mobiluncus</taxon>
    </lineage>
</organism>
<keyword evidence="3" id="KW-1185">Reference proteome</keyword>
<evidence type="ECO:0000313" key="3">
    <source>
        <dbReference type="Proteomes" id="UP000442535"/>
    </source>
</evidence>
<dbReference type="CDD" id="cd00093">
    <property type="entry name" value="HTH_XRE"/>
    <property type="match status" value="1"/>
</dbReference>
<dbReference type="SUPFAM" id="SSF47413">
    <property type="entry name" value="lambda repressor-like DNA-binding domains"/>
    <property type="match status" value="1"/>
</dbReference>
<name>A0A7K0K1W8_9ACTO</name>
<reference evidence="2 3" key="1">
    <citation type="submission" date="2019-08" db="EMBL/GenBank/DDBJ databases">
        <title>In-depth cultivation of the pig gut microbiome towards novel bacterial diversity and tailored functional studies.</title>
        <authorList>
            <person name="Wylensek D."/>
            <person name="Hitch T.C.A."/>
            <person name="Clavel T."/>
        </authorList>
    </citation>
    <scope>NUCLEOTIDE SEQUENCE [LARGE SCALE GENOMIC DNA]</scope>
    <source>
        <strain evidence="2 3">RF-GAM-744-WT-7</strain>
    </source>
</reference>
<feature type="domain" description="HTH cro/C1-type" evidence="1">
    <location>
        <begin position="3"/>
        <end position="56"/>
    </location>
</feature>
<dbReference type="GO" id="GO:0003677">
    <property type="term" value="F:DNA binding"/>
    <property type="evidence" value="ECO:0007669"/>
    <property type="project" value="InterPro"/>
</dbReference>
<evidence type="ECO:0000313" key="2">
    <source>
        <dbReference type="EMBL" id="MST49486.1"/>
    </source>
</evidence>
<dbReference type="InterPro" id="IPR010982">
    <property type="entry name" value="Lambda_DNA-bd_dom_sf"/>
</dbReference>
<sequence length="109" mass="12695">MAVRIFQTKNQLTQKELSELSGLPRSTVSNRVRNIEPWRPHEIEVLKKLGVTLDDLDSGYPPMRIRALPQRRKTEPKPEREYLSDLASCFLAISFWSEKVAEIMKEKNL</sequence>
<evidence type="ECO:0000259" key="1">
    <source>
        <dbReference type="PROSITE" id="PS50943"/>
    </source>
</evidence>
<gene>
    <name evidence="2" type="ORF">FYJ63_04455</name>
</gene>
<accession>A0A7K0K1W8</accession>
<dbReference type="PROSITE" id="PS50943">
    <property type="entry name" value="HTH_CROC1"/>
    <property type="match status" value="1"/>
</dbReference>
<comment type="caution">
    <text evidence="2">The sequence shown here is derived from an EMBL/GenBank/DDBJ whole genome shotgun (WGS) entry which is preliminary data.</text>
</comment>
<dbReference type="InterPro" id="IPR001387">
    <property type="entry name" value="Cro/C1-type_HTH"/>
</dbReference>
<dbReference type="EMBL" id="VUMY01000006">
    <property type="protein sequence ID" value="MST49486.1"/>
    <property type="molecule type" value="Genomic_DNA"/>
</dbReference>